<dbReference type="InterPro" id="IPR003439">
    <property type="entry name" value="ABC_transporter-like_ATP-bd"/>
</dbReference>
<proteinExistence type="inferred from homology"/>
<evidence type="ECO:0000256" key="4">
    <source>
        <dbReference type="ARBA" id="ARBA00022840"/>
    </source>
</evidence>
<dbReference type="InterPro" id="IPR025302">
    <property type="entry name" value="DrrA1/2-like_C"/>
</dbReference>
<dbReference type="AlphaFoldDB" id="A0A0F9T225"/>
<dbReference type="Gene3D" id="3.40.50.300">
    <property type="entry name" value="P-loop containing nucleotide triphosphate hydrolases"/>
    <property type="match status" value="1"/>
</dbReference>
<reference evidence="6" key="1">
    <citation type="journal article" date="2015" name="Nature">
        <title>Complex archaea that bridge the gap between prokaryotes and eukaryotes.</title>
        <authorList>
            <person name="Spang A."/>
            <person name="Saw J.H."/>
            <person name="Jorgensen S.L."/>
            <person name="Zaremba-Niedzwiedzka K."/>
            <person name="Martijn J."/>
            <person name="Lind A.E."/>
            <person name="van Eijk R."/>
            <person name="Schleper C."/>
            <person name="Guy L."/>
            <person name="Ettema T.J."/>
        </authorList>
    </citation>
    <scope>NUCLEOTIDE SEQUENCE</scope>
</reference>
<dbReference type="InterPro" id="IPR003593">
    <property type="entry name" value="AAA+_ATPase"/>
</dbReference>
<comment type="caution">
    <text evidence="6">The sequence shown here is derived from an EMBL/GenBank/DDBJ whole genome shotgun (WGS) entry which is preliminary data.</text>
</comment>
<evidence type="ECO:0000313" key="6">
    <source>
        <dbReference type="EMBL" id="KKN43056.1"/>
    </source>
</evidence>
<feature type="domain" description="ABC transporter" evidence="5">
    <location>
        <begin position="7"/>
        <end position="237"/>
    </location>
</feature>
<comment type="similarity">
    <text evidence="1">Belongs to the ABC transporter superfamily.</text>
</comment>
<keyword evidence="4" id="KW-0067">ATP-binding</keyword>
<dbReference type="CDD" id="cd03230">
    <property type="entry name" value="ABC_DR_subfamily_A"/>
    <property type="match status" value="1"/>
</dbReference>
<dbReference type="PANTHER" id="PTHR42711:SF5">
    <property type="entry name" value="ABC TRANSPORTER ATP-BINDING PROTEIN NATA"/>
    <property type="match status" value="1"/>
</dbReference>
<dbReference type="Pfam" id="PF00005">
    <property type="entry name" value="ABC_tran"/>
    <property type="match status" value="1"/>
</dbReference>
<protein>
    <recommendedName>
        <fullName evidence="5">ABC transporter domain-containing protein</fullName>
    </recommendedName>
</protein>
<dbReference type="InterPro" id="IPR050763">
    <property type="entry name" value="ABC_transporter_ATP-binding"/>
</dbReference>
<organism evidence="6">
    <name type="scientific">marine sediment metagenome</name>
    <dbReference type="NCBI Taxonomy" id="412755"/>
    <lineage>
        <taxon>unclassified sequences</taxon>
        <taxon>metagenomes</taxon>
        <taxon>ecological metagenomes</taxon>
    </lineage>
</organism>
<gene>
    <name evidence="6" type="ORF">LCGC14_0706940</name>
</gene>
<evidence type="ECO:0000256" key="1">
    <source>
        <dbReference type="ARBA" id="ARBA00005417"/>
    </source>
</evidence>
<dbReference type="InterPro" id="IPR027417">
    <property type="entry name" value="P-loop_NTPase"/>
</dbReference>
<dbReference type="SMART" id="SM00382">
    <property type="entry name" value="AAA"/>
    <property type="match status" value="1"/>
</dbReference>
<evidence type="ECO:0000259" key="5">
    <source>
        <dbReference type="PROSITE" id="PS50893"/>
    </source>
</evidence>
<dbReference type="EMBL" id="LAZR01001538">
    <property type="protein sequence ID" value="KKN43056.1"/>
    <property type="molecule type" value="Genomic_DNA"/>
</dbReference>
<accession>A0A0F9T225</accession>
<evidence type="ECO:0000256" key="2">
    <source>
        <dbReference type="ARBA" id="ARBA00022448"/>
    </source>
</evidence>
<dbReference type="Pfam" id="PF13732">
    <property type="entry name" value="DrrA1-3_C"/>
    <property type="match status" value="1"/>
</dbReference>
<dbReference type="InterPro" id="IPR017871">
    <property type="entry name" value="ABC_transporter-like_CS"/>
</dbReference>
<dbReference type="SUPFAM" id="SSF52540">
    <property type="entry name" value="P-loop containing nucleoside triphosphate hydrolases"/>
    <property type="match status" value="1"/>
</dbReference>
<dbReference type="GO" id="GO:0016887">
    <property type="term" value="F:ATP hydrolysis activity"/>
    <property type="evidence" value="ECO:0007669"/>
    <property type="project" value="InterPro"/>
</dbReference>
<evidence type="ECO:0000256" key="3">
    <source>
        <dbReference type="ARBA" id="ARBA00022741"/>
    </source>
</evidence>
<keyword evidence="2" id="KW-0813">Transport</keyword>
<keyword evidence="3" id="KW-0547">Nucleotide-binding</keyword>
<dbReference type="PANTHER" id="PTHR42711">
    <property type="entry name" value="ABC TRANSPORTER ATP-BINDING PROTEIN"/>
    <property type="match status" value="1"/>
</dbReference>
<sequence length="316" mass="35734">MKSLDCIEFIKVSKKFKDSLALDEISLKIQKGEIFGYIGPNGAGKTTTIKILVGLIKNYVGSVYIYGKNMSSIRKEYHQLIGYHPQESQFQGWRTINHALKTFGRLSGLKSSFLENRITETLGLLDLLDDRHKKIIHLSGGMFQKLRLAQALLHEPEILVLDEPLSGLDPMARFQFKKIIKKLGKRGITILFSSHILNDVQDIATKIGILNHGKILKIGTPEELQNSFKVGNVIELVVAKNSPLCKDLETLDNVEHVENPKSNKQLIHLRSKVDVDLTISQIMNMLIEQKCRIRSFNLVKPSLEEVYLKYVGGETE</sequence>
<dbReference type="PROSITE" id="PS50893">
    <property type="entry name" value="ABC_TRANSPORTER_2"/>
    <property type="match status" value="1"/>
</dbReference>
<dbReference type="GO" id="GO:0005524">
    <property type="term" value="F:ATP binding"/>
    <property type="evidence" value="ECO:0007669"/>
    <property type="project" value="UniProtKB-KW"/>
</dbReference>
<name>A0A0F9T225_9ZZZZ</name>
<dbReference type="PROSITE" id="PS00211">
    <property type="entry name" value="ABC_TRANSPORTER_1"/>
    <property type="match status" value="1"/>
</dbReference>